<evidence type="ECO:0000313" key="5">
    <source>
        <dbReference type="Proteomes" id="UP001305414"/>
    </source>
</evidence>
<keyword evidence="2" id="KW-0472">Membrane</keyword>
<dbReference type="AlphaFoldDB" id="A0AAN7UBK0"/>
<evidence type="ECO:0000256" key="1">
    <source>
        <dbReference type="SAM" id="MobiDB-lite"/>
    </source>
</evidence>
<keyword evidence="5" id="KW-1185">Reference proteome</keyword>
<evidence type="ECO:0000256" key="2">
    <source>
        <dbReference type="SAM" id="Phobius"/>
    </source>
</evidence>
<protein>
    <submittedName>
        <fullName evidence="4">Uncharacterized protein</fullName>
    </submittedName>
</protein>
<feature type="region of interest" description="Disordered" evidence="1">
    <location>
        <begin position="120"/>
        <end position="156"/>
    </location>
</feature>
<gene>
    <name evidence="4" type="ORF">RRF57_000088</name>
</gene>
<proteinExistence type="predicted"/>
<comment type="caution">
    <text evidence="4">The sequence shown here is derived from an EMBL/GenBank/DDBJ whole genome shotgun (WGS) entry which is preliminary data.</text>
</comment>
<feature type="chain" id="PRO_5042812457" evidence="3">
    <location>
        <begin position="22"/>
        <end position="198"/>
    </location>
</feature>
<accession>A0AAN7UBK0</accession>
<keyword evidence="2" id="KW-0812">Transmembrane</keyword>
<sequence length="198" mass="20671">MRFVRINISSWILLYILSVTADRSRGSIGFYADSSCSEQVNNTQDVVPGACINTKGVIAVAAGSLPSCGHTTAILYISDIAGCMDPSFLPIVSSGNVGDCLSFIEGRLIDSAHFQCTNSTDGMGNTPDNTPDYTSGSSSGDPLPSDNPPDNGAGSGEGRLPLGTILGIVLGLISAIASVVGVTIRILSYRRSRRYLGY</sequence>
<name>A0AAN7UBK0_9PEZI</name>
<keyword evidence="3" id="KW-0732">Signal</keyword>
<reference evidence="4 5" key="1">
    <citation type="submission" date="2023-10" db="EMBL/GenBank/DDBJ databases">
        <title>Draft genome sequence of Xylaria bambusicola isolate GMP-LS, the root and basal stem rot pathogen of sugarcane in Indonesia.</title>
        <authorList>
            <person name="Selvaraj P."/>
            <person name="Muralishankar V."/>
            <person name="Muruganantham S."/>
            <person name="Sp S."/>
            <person name="Haryani S."/>
            <person name="Lau K.J.X."/>
            <person name="Naqvi N.I."/>
        </authorList>
    </citation>
    <scope>NUCLEOTIDE SEQUENCE [LARGE SCALE GENOMIC DNA]</scope>
    <source>
        <strain evidence="4">GMP-LS</strain>
    </source>
</reference>
<keyword evidence="2" id="KW-1133">Transmembrane helix</keyword>
<evidence type="ECO:0000313" key="4">
    <source>
        <dbReference type="EMBL" id="KAK5624372.1"/>
    </source>
</evidence>
<feature type="compositionally biased region" description="Low complexity" evidence="1">
    <location>
        <begin position="135"/>
        <end position="152"/>
    </location>
</feature>
<feature type="signal peptide" evidence="3">
    <location>
        <begin position="1"/>
        <end position="21"/>
    </location>
</feature>
<dbReference type="EMBL" id="JAWHQM010000001">
    <property type="protein sequence ID" value="KAK5624372.1"/>
    <property type="molecule type" value="Genomic_DNA"/>
</dbReference>
<feature type="transmembrane region" description="Helical" evidence="2">
    <location>
        <begin position="165"/>
        <end position="187"/>
    </location>
</feature>
<feature type="compositionally biased region" description="Polar residues" evidence="1">
    <location>
        <begin position="120"/>
        <end position="134"/>
    </location>
</feature>
<dbReference type="Proteomes" id="UP001305414">
    <property type="component" value="Unassembled WGS sequence"/>
</dbReference>
<organism evidence="4 5">
    <name type="scientific">Xylaria bambusicola</name>
    <dbReference type="NCBI Taxonomy" id="326684"/>
    <lineage>
        <taxon>Eukaryota</taxon>
        <taxon>Fungi</taxon>
        <taxon>Dikarya</taxon>
        <taxon>Ascomycota</taxon>
        <taxon>Pezizomycotina</taxon>
        <taxon>Sordariomycetes</taxon>
        <taxon>Xylariomycetidae</taxon>
        <taxon>Xylariales</taxon>
        <taxon>Xylariaceae</taxon>
        <taxon>Xylaria</taxon>
    </lineage>
</organism>
<evidence type="ECO:0000256" key="3">
    <source>
        <dbReference type="SAM" id="SignalP"/>
    </source>
</evidence>